<evidence type="ECO:0000313" key="3">
    <source>
        <dbReference type="Proteomes" id="UP000528322"/>
    </source>
</evidence>
<dbReference type="Proteomes" id="UP000528322">
    <property type="component" value="Unassembled WGS sequence"/>
</dbReference>
<protein>
    <submittedName>
        <fullName evidence="2">Uncharacterized protein YbcI</fullName>
    </submittedName>
</protein>
<accession>A0A7W8DGS7</accession>
<sequence length="124" mass="13978">MNMTKGQIEAQISDAVIRFEKEYMGRGPLEAKTYIVEDLVVVRLKGVLTRAECQLAESRDVHNGRDLIKRMRHALLEKGRPMLDAIINDILGTPVKSLHTDLSTITGERVIIFSLESVPEILHN</sequence>
<evidence type="ECO:0000313" key="2">
    <source>
        <dbReference type="EMBL" id="MBB5021573.1"/>
    </source>
</evidence>
<dbReference type="AlphaFoldDB" id="A0A7W8DGS7"/>
<reference evidence="2 3" key="1">
    <citation type="submission" date="2020-08" db="EMBL/GenBank/DDBJ databases">
        <title>Genomic Encyclopedia of Type Strains, Phase IV (KMG-IV): sequencing the most valuable type-strain genomes for metagenomic binning, comparative biology and taxonomic classification.</title>
        <authorList>
            <person name="Goeker M."/>
        </authorList>
    </citation>
    <scope>NUCLEOTIDE SEQUENCE [LARGE SCALE GENOMIC DNA]</scope>
    <source>
        <strain evidence="2 3">DSM 22071</strain>
    </source>
</reference>
<organism evidence="2 3">
    <name type="scientific">Desulfurispira natronophila</name>
    <dbReference type="NCBI Taxonomy" id="682562"/>
    <lineage>
        <taxon>Bacteria</taxon>
        <taxon>Pseudomonadati</taxon>
        <taxon>Chrysiogenota</taxon>
        <taxon>Chrysiogenia</taxon>
        <taxon>Chrysiogenales</taxon>
        <taxon>Chrysiogenaceae</taxon>
        <taxon>Desulfurispira</taxon>
    </lineage>
</organism>
<evidence type="ECO:0000259" key="1">
    <source>
        <dbReference type="Pfam" id="PF10057"/>
    </source>
</evidence>
<dbReference type="InterPro" id="IPR018745">
    <property type="entry name" value="MpsC"/>
</dbReference>
<gene>
    <name evidence="2" type="ORF">HNR37_000885</name>
</gene>
<proteinExistence type="predicted"/>
<name>A0A7W8DGS7_9BACT</name>
<keyword evidence="3" id="KW-1185">Reference proteome</keyword>
<dbReference type="RefSeq" id="WP_183730494.1">
    <property type="nucleotide sequence ID" value="NZ_JACHID010000004.1"/>
</dbReference>
<dbReference type="EMBL" id="JACHID010000004">
    <property type="protein sequence ID" value="MBB5021573.1"/>
    <property type="molecule type" value="Genomic_DNA"/>
</dbReference>
<feature type="domain" description="Na+-translocating membrane potential-generating system MpsC" evidence="1">
    <location>
        <begin position="4"/>
        <end position="116"/>
    </location>
</feature>
<comment type="caution">
    <text evidence="2">The sequence shown here is derived from an EMBL/GenBank/DDBJ whole genome shotgun (WGS) entry which is preliminary data.</text>
</comment>
<dbReference type="Pfam" id="PF10057">
    <property type="entry name" value="MpsC"/>
    <property type="match status" value="1"/>
</dbReference>